<organism evidence="2 3">
    <name type="scientific">Aquisphaera giovannonii</name>
    <dbReference type="NCBI Taxonomy" id="406548"/>
    <lineage>
        <taxon>Bacteria</taxon>
        <taxon>Pseudomonadati</taxon>
        <taxon>Planctomycetota</taxon>
        <taxon>Planctomycetia</taxon>
        <taxon>Isosphaerales</taxon>
        <taxon>Isosphaeraceae</taxon>
        <taxon>Aquisphaera</taxon>
    </lineage>
</organism>
<dbReference type="SUPFAM" id="SSF52980">
    <property type="entry name" value="Restriction endonuclease-like"/>
    <property type="match status" value="1"/>
</dbReference>
<evidence type="ECO:0000313" key="2">
    <source>
        <dbReference type="EMBL" id="QEH38369.1"/>
    </source>
</evidence>
<protein>
    <recommendedName>
        <fullName evidence="1">Putative restriction endonuclease domain-containing protein</fullName>
    </recommendedName>
</protein>
<dbReference type="AlphaFoldDB" id="A0A5B9WDR4"/>
<dbReference type="KEGG" id="agv:OJF2_69700"/>
<dbReference type="Pfam" id="PF05685">
    <property type="entry name" value="Uma2"/>
    <property type="match status" value="1"/>
</dbReference>
<dbReference type="CDD" id="cd06260">
    <property type="entry name" value="DUF820-like"/>
    <property type="match status" value="1"/>
</dbReference>
<dbReference type="PANTHER" id="PTHR34107:SF4">
    <property type="entry name" value="SLL1222 PROTEIN"/>
    <property type="match status" value="1"/>
</dbReference>
<accession>A0A5B9WDR4</accession>
<evidence type="ECO:0000259" key="1">
    <source>
        <dbReference type="Pfam" id="PF05685"/>
    </source>
</evidence>
<dbReference type="InterPro" id="IPR008538">
    <property type="entry name" value="Uma2"/>
</dbReference>
<dbReference type="RefSeq" id="WP_148597816.1">
    <property type="nucleotide sequence ID" value="NZ_CP042997.1"/>
</dbReference>
<proteinExistence type="predicted"/>
<feature type="domain" description="Putative restriction endonuclease" evidence="1">
    <location>
        <begin position="14"/>
        <end position="179"/>
    </location>
</feature>
<gene>
    <name evidence="2" type="ORF">OJF2_69700</name>
</gene>
<keyword evidence="3" id="KW-1185">Reference proteome</keyword>
<name>A0A5B9WDR4_9BACT</name>
<dbReference type="InterPro" id="IPR012296">
    <property type="entry name" value="Nuclease_put_TT1808"/>
</dbReference>
<dbReference type="PANTHER" id="PTHR34107">
    <property type="entry name" value="SLL0198 PROTEIN-RELATED"/>
    <property type="match status" value="1"/>
</dbReference>
<dbReference type="Proteomes" id="UP000324233">
    <property type="component" value="Chromosome"/>
</dbReference>
<dbReference type="OrthoDB" id="1807117at2"/>
<evidence type="ECO:0000313" key="3">
    <source>
        <dbReference type="Proteomes" id="UP000324233"/>
    </source>
</evidence>
<dbReference type="InterPro" id="IPR011335">
    <property type="entry name" value="Restrct_endonuc-II-like"/>
</dbReference>
<reference evidence="2 3" key="1">
    <citation type="submission" date="2019-08" db="EMBL/GenBank/DDBJ databases">
        <title>Deep-cultivation of Planctomycetes and their phenomic and genomic characterization uncovers novel biology.</title>
        <authorList>
            <person name="Wiegand S."/>
            <person name="Jogler M."/>
            <person name="Boedeker C."/>
            <person name="Pinto D."/>
            <person name="Vollmers J."/>
            <person name="Rivas-Marin E."/>
            <person name="Kohn T."/>
            <person name="Peeters S.H."/>
            <person name="Heuer A."/>
            <person name="Rast P."/>
            <person name="Oberbeckmann S."/>
            <person name="Bunk B."/>
            <person name="Jeske O."/>
            <person name="Meyerdierks A."/>
            <person name="Storesund J.E."/>
            <person name="Kallscheuer N."/>
            <person name="Luecker S."/>
            <person name="Lage O.M."/>
            <person name="Pohl T."/>
            <person name="Merkel B.J."/>
            <person name="Hornburger P."/>
            <person name="Mueller R.-W."/>
            <person name="Bruemmer F."/>
            <person name="Labrenz M."/>
            <person name="Spormann A.M."/>
            <person name="Op den Camp H."/>
            <person name="Overmann J."/>
            <person name="Amann R."/>
            <person name="Jetten M.S.M."/>
            <person name="Mascher T."/>
            <person name="Medema M.H."/>
            <person name="Devos D.P."/>
            <person name="Kaster A.-K."/>
            <person name="Ovreas L."/>
            <person name="Rohde M."/>
            <person name="Galperin M.Y."/>
            <person name="Jogler C."/>
        </authorList>
    </citation>
    <scope>NUCLEOTIDE SEQUENCE [LARGE SCALE GENOMIC DNA]</scope>
    <source>
        <strain evidence="2 3">OJF2</strain>
    </source>
</reference>
<dbReference type="EMBL" id="CP042997">
    <property type="protein sequence ID" value="QEH38369.1"/>
    <property type="molecule type" value="Genomic_DNA"/>
</dbReference>
<dbReference type="Gene3D" id="3.90.1570.10">
    <property type="entry name" value="tt1808, chain A"/>
    <property type="match status" value="1"/>
</dbReference>
<sequence>MSTAVATAVTYTPDDLLSMPDSKGFELVRGRLLAHDTGAESSWVGGKLFGRLGRFTEGRGSGWSFAAGTGYQCFPHDAGMVRKPDLSFVKEGRLPGDMAPRGWITVPPDLAVEVVSPKDRASELEEKLADYRIAGIPLIWVIYPETRSVMIFRRDGSMARLLESDSLSGEDILPGFLCPIREILPPSKSAEAPPGPDISNEPR</sequence>